<dbReference type="PROSITE" id="PS00588">
    <property type="entry name" value="FLAGELLA_BB_ROD"/>
    <property type="match status" value="1"/>
</dbReference>
<accession>A0A2T3KMW7</accession>
<keyword evidence="9" id="KW-0282">Flagellum</keyword>
<feature type="domain" description="Flagellar basal-body/hook protein C-terminal" evidence="8">
    <location>
        <begin position="86"/>
        <end position="128"/>
    </location>
</feature>
<dbReference type="PANTHER" id="PTHR30435:SF2">
    <property type="entry name" value="FLAGELLAR BASAL-BODY ROD PROTEIN FLGC"/>
    <property type="match status" value="1"/>
</dbReference>
<dbReference type="RefSeq" id="WP_107288849.1">
    <property type="nucleotide sequence ID" value="NZ_PYNF01000002.1"/>
</dbReference>
<comment type="similarity">
    <text evidence="2">Belongs to the flagella basal body rod proteins family.</text>
</comment>
<keyword evidence="9" id="KW-0966">Cell projection</keyword>
<evidence type="ECO:0000256" key="6">
    <source>
        <dbReference type="RuleBase" id="RU362062"/>
    </source>
</evidence>
<dbReference type="InterPro" id="IPR010930">
    <property type="entry name" value="Flg_bb/hook_C_dom"/>
</dbReference>
<evidence type="ECO:0000256" key="1">
    <source>
        <dbReference type="ARBA" id="ARBA00004117"/>
    </source>
</evidence>
<dbReference type="GO" id="GO:0071978">
    <property type="term" value="P:bacterial-type flagellum-dependent swarming motility"/>
    <property type="evidence" value="ECO:0007669"/>
    <property type="project" value="TreeGrafter"/>
</dbReference>
<dbReference type="InterPro" id="IPR006299">
    <property type="entry name" value="FlgC"/>
</dbReference>
<comment type="caution">
    <text evidence="9">The sequence shown here is derived from an EMBL/GenBank/DDBJ whole genome shotgun (WGS) entry which is preliminary data.</text>
</comment>
<evidence type="ECO:0000259" key="7">
    <source>
        <dbReference type="Pfam" id="PF00460"/>
    </source>
</evidence>
<dbReference type="GO" id="GO:0030694">
    <property type="term" value="C:bacterial-type flagellum basal body, rod"/>
    <property type="evidence" value="ECO:0007669"/>
    <property type="project" value="UniProtKB-UniRule"/>
</dbReference>
<keyword evidence="9" id="KW-0969">Cilium</keyword>
<dbReference type="InterPro" id="IPR001444">
    <property type="entry name" value="Flag_bb_rod_N"/>
</dbReference>
<dbReference type="PANTHER" id="PTHR30435">
    <property type="entry name" value="FLAGELLAR PROTEIN"/>
    <property type="match status" value="1"/>
</dbReference>
<dbReference type="NCBIfam" id="TIGR01395">
    <property type="entry name" value="FlgC"/>
    <property type="match status" value="1"/>
</dbReference>
<gene>
    <name evidence="9" type="primary">flgC</name>
    <name evidence="9" type="ORF">C9J27_03625</name>
</gene>
<dbReference type="InterPro" id="IPR019776">
    <property type="entry name" value="Flagellar_basal_body_rod_CS"/>
</dbReference>
<evidence type="ECO:0000256" key="3">
    <source>
        <dbReference type="ARBA" id="ARBA00017941"/>
    </source>
</evidence>
<name>A0A2T3KMW7_9GAMM</name>
<evidence type="ECO:0000313" key="10">
    <source>
        <dbReference type="Proteomes" id="UP000241426"/>
    </source>
</evidence>
<organism evidence="9 10">
    <name type="scientific">Photobacterium kishitanii</name>
    <dbReference type="NCBI Taxonomy" id="318456"/>
    <lineage>
        <taxon>Bacteria</taxon>
        <taxon>Pseudomonadati</taxon>
        <taxon>Pseudomonadota</taxon>
        <taxon>Gammaproteobacteria</taxon>
        <taxon>Vibrionales</taxon>
        <taxon>Vibrionaceae</taxon>
        <taxon>Photobacterium</taxon>
    </lineage>
</organism>
<evidence type="ECO:0000256" key="4">
    <source>
        <dbReference type="ARBA" id="ARBA00023143"/>
    </source>
</evidence>
<dbReference type="Proteomes" id="UP000241426">
    <property type="component" value="Unassembled WGS sequence"/>
</dbReference>
<dbReference type="Pfam" id="PF00460">
    <property type="entry name" value="Flg_bb_rod"/>
    <property type="match status" value="1"/>
</dbReference>
<proteinExistence type="inferred from homology"/>
<protein>
    <recommendedName>
        <fullName evidence="3 6">Flagellar basal-body rod protein FlgC</fullName>
    </recommendedName>
</protein>
<sequence length="133" mass="13975">MSMIDGINAAASGMIAQAQRLNLISSNIANANTVSSSEKESFKALVPVFKTMNSGDAQGVVVTKIIKSAAPSKAMYAPNNPLADSNGYVYGSNVDNNEMAADLISAQASYATDVKVLKILNELRDSTIKAMNN</sequence>
<evidence type="ECO:0000256" key="5">
    <source>
        <dbReference type="ARBA" id="ARBA00025933"/>
    </source>
</evidence>
<keyword evidence="4 6" id="KW-0975">Bacterial flagellum</keyword>
<feature type="domain" description="Flagellar basal body rod protein N-terminal" evidence="7">
    <location>
        <begin position="7"/>
        <end position="34"/>
    </location>
</feature>
<dbReference type="AlphaFoldDB" id="A0A2T3KMW7"/>
<evidence type="ECO:0000313" key="9">
    <source>
        <dbReference type="EMBL" id="PSV01122.1"/>
    </source>
</evidence>
<comment type="subunit">
    <text evidence="5 6">The basal body constitutes a major portion of the flagellar organelle and consists of four rings (L,P,S, and M) mounted on a central rod. The rod consists of about 26 subunits of FlgG in the distal portion, and FlgB, FlgC and FlgF are thought to build up the proximal portion of the rod with about 6 subunits each.</text>
</comment>
<dbReference type="Pfam" id="PF06429">
    <property type="entry name" value="Flg_bbr_C"/>
    <property type="match status" value="1"/>
</dbReference>
<comment type="subcellular location">
    <subcellularLocation>
        <location evidence="1 6">Bacterial flagellum basal body</location>
    </subcellularLocation>
</comment>
<dbReference type="EMBL" id="PYNF01000002">
    <property type="protein sequence ID" value="PSV01122.1"/>
    <property type="molecule type" value="Genomic_DNA"/>
</dbReference>
<evidence type="ECO:0000256" key="2">
    <source>
        <dbReference type="ARBA" id="ARBA00009677"/>
    </source>
</evidence>
<evidence type="ECO:0000259" key="8">
    <source>
        <dbReference type="Pfam" id="PF06429"/>
    </source>
</evidence>
<reference evidence="9 10" key="1">
    <citation type="submission" date="2018-01" db="EMBL/GenBank/DDBJ databases">
        <title>Whole genome sequencing of Histamine producing bacteria.</title>
        <authorList>
            <person name="Butler K."/>
        </authorList>
    </citation>
    <scope>NUCLEOTIDE SEQUENCE [LARGE SCALE GENOMIC DNA]</scope>
    <source>
        <strain evidence="9 10">FS-7.2</strain>
    </source>
</reference>